<proteinExistence type="predicted"/>
<sequence>MGREYAVRPTRKPCEELQTGQPLDVVIKQRFVVKRQIRGSAVGCMLHVNARCRQVSTMDFRELTPHTIQ</sequence>
<keyword evidence="2" id="KW-1185">Reference proteome</keyword>
<name>A0A4C1XF31_EUMVA</name>
<dbReference type="AlphaFoldDB" id="A0A4C1XF31"/>
<organism evidence="1 2">
    <name type="scientific">Eumeta variegata</name>
    <name type="common">Bagworm moth</name>
    <name type="synonym">Eumeta japonica</name>
    <dbReference type="NCBI Taxonomy" id="151549"/>
    <lineage>
        <taxon>Eukaryota</taxon>
        <taxon>Metazoa</taxon>
        <taxon>Ecdysozoa</taxon>
        <taxon>Arthropoda</taxon>
        <taxon>Hexapoda</taxon>
        <taxon>Insecta</taxon>
        <taxon>Pterygota</taxon>
        <taxon>Neoptera</taxon>
        <taxon>Endopterygota</taxon>
        <taxon>Lepidoptera</taxon>
        <taxon>Glossata</taxon>
        <taxon>Ditrysia</taxon>
        <taxon>Tineoidea</taxon>
        <taxon>Psychidae</taxon>
        <taxon>Oiketicinae</taxon>
        <taxon>Eumeta</taxon>
    </lineage>
</organism>
<dbReference type="EMBL" id="BGZK01000830">
    <property type="protein sequence ID" value="GBP62038.1"/>
    <property type="molecule type" value="Genomic_DNA"/>
</dbReference>
<protein>
    <submittedName>
        <fullName evidence="1">Uncharacterized protein</fullName>
    </submittedName>
</protein>
<dbReference type="OrthoDB" id="8194569at2759"/>
<dbReference type="Proteomes" id="UP000299102">
    <property type="component" value="Unassembled WGS sequence"/>
</dbReference>
<reference evidence="1 2" key="1">
    <citation type="journal article" date="2019" name="Commun. Biol.">
        <title>The bagworm genome reveals a unique fibroin gene that provides high tensile strength.</title>
        <authorList>
            <person name="Kono N."/>
            <person name="Nakamura H."/>
            <person name="Ohtoshi R."/>
            <person name="Tomita M."/>
            <person name="Numata K."/>
            <person name="Arakawa K."/>
        </authorList>
    </citation>
    <scope>NUCLEOTIDE SEQUENCE [LARGE SCALE GENOMIC DNA]</scope>
</reference>
<comment type="caution">
    <text evidence="1">The sequence shown here is derived from an EMBL/GenBank/DDBJ whole genome shotgun (WGS) entry which is preliminary data.</text>
</comment>
<gene>
    <name evidence="1" type="ORF">EVAR_54063_1</name>
</gene>
<evidence type="ECO:0000313" key="1">
    <source>
        <dbReference type="EMBL" id="GBP62038.1"/>
    </source>
</evidence>
<evidence type="ECO:0000313" key="2">
    <source>
        <dbReference type="Proteomes" id="UP000299102"/>
    </source>
</evidence>
<accession>A0A4C1XF31</accession>